<keyword evidence="4" id="KW-1185">Reference proteome</keyword>
<comment type="similarity">
    <text evidence="1">Belongs to the AB hydrolase superfamily.</text>
</comment>
<evidence type="ECO:0000259" key="2">
    <source>
        <dbReference type="Pfam" id="PF12697"/>
    </source>
</evidence>
<proteinExistence type="inferred from homology"/>
<evidence type="ECO:0000313" key="4">
    <source>
        <dbReference type="Proteomes" id="UP000053342"/>
    </source>
</evidence>
<accession>A0A0D2E1M8</accession>
<dbReference type="AlphaFoldDB" id="A0A0D2E1M8"/>
<evidence type="ECO:0000256" key="1">
    <source>
        <dbReference type="ARBA" id="ARBA00008645"/>
    </source>
</evidence>
<dbReference type="RefSeq" id="XP_016268901.1">
    <property type="nucleotide sequence ID" value="XM_016401848.1"/>
</dbReference>
<name>A0A0D2E1M8_9EURO</name>
<dbReference type="OrthoDB" id="2851338at2759"/>
<dbReference type="PANTHER" id="PTHR43039">
    <property type="entry name" value="ESTERASE-RELATED"/>
    <property type="match status" value="1"/>
</dbReference>
<dbReference type="HOGENOM" id="CLU_933941_0_0_1"/>
<dbReference type="GeneID" id="27353326"/>
<reference evidence="3 4" key="1">
    <citation type="submission" date="2015-01" db="EMBL/GenBank/DDBJ databases">
        <title>The Genome Sequence of Exophiala oligosperma CBS72588.</title>
        <authorList>
            <consortium name="The Broad Institute Genomics Platform"/>
            <person name="Cuomo C."/>
            <person name="de Hoog S."/>
            <person name="Gorbushina A."/>
            <person name="Stielow B."/>
            <person name="Teixiera M."/>
            <person name="Abouelleil A."/>
            <person name="Chapman S.B."/>
            <person name="Priest M."/>
            <person name="Young S.K."/>
            <person name="Wortman J."/>
            <person name="Nusbaum C."/>
            <person name="Birren B."/>
        </authorList>
    </citation>
    <scope>NUCLEOTIDE SEQUENCE [LARGE SCALE GENOMIC DNA]</scope>
    <source>
        <strain evidence="3 4">CBS 72588</strain>
    </source>
</reference>
<dbReference type="VEuPathDB" id="FungiDB:PV06_01252"/>
<sequence>MGTENVATMSDGVQIPYLIDGNPEPNAPLIVLCNPSLVDYSFWDEFLTLFRAKPQSEPYRFLRYNNRGRVPNNTNTTNAPLTLDRLTEDVVAILDTINVDKAMAMTGISLGGLTVVNLARKYPGRVGAVMPCDFFPESPPSNPAVWNSRLDIARKDPLSPRDADGVRICGSDLAKVTVERWLSPKSVNGGLEKSKIDGLVKMVEENRLDGFVSIVEAVSCYDLREGLAEATIPAVLVAGRDDAPVLAPMKDMAGVYGDGAGAEFKIIEDAGHLPVVDQPEEFVGIFAEFLEVTLVQSQ</sequence>
<dbReference type="InterPro" id="IPR029058">
    <property type="entry name" value="AB_hydrolase_fold"/>
</dbReference>
<dbReference type="InterPro" id="IPR000073">
    <property type="entry name" value="AB_hydrolase_1"/>
</dbReference>
<evidence type="ECO:0000313" key="3">
    <source>
        <dbReference type="EMBL" id="KIW48685.1"/>
    </source>
</evidence>
<organism evidence="3 4">
    <name type="scientific">Exophiala oligosperma</name>
    <dbReference type="NCBI Taxonomy" id="215243"/>
    <lineage>
        <taxon>Eukaryota</taxon>
        <taxon>Fungi</taxon>
        <taxon>Dikarya</taxon>
        <taxon>Ascomycota</taxon>
        <taxon>Pezizomycotina</taxon>
        <taxon>Eurotiomycetes</taxon>
        <taxon>Chaetothyriomycetidae</taxon>
        <taxon>Chaetothyriales</taxon>
        <taxon>Herpotrichiellaceae</taxon>
        <taxon>Exophiala</taxon>
    </lineage>
</organism>
<protein>
    <recommendedName>
        <fullName evidence="2">AB hydrolase-1 domain-containing protein</fullName>
    </recommendedName>
</protein>
<feature type="domain" description="AB hydrolase-1" evidence="2">
    <location>
        <begin position="38"/>
        <end position="283"/>
    </location>
</feature>
<dbReference type="EMBL" id="KN847332">
    <property type="protein sequence ID" value="KIW48685.1"/>
    <property type="molecule type" value="Genomic_DNA"/>
</dbReference>
<dbReference type="Pfam" id="PF12697">
    <property type="entry name" value="Abhydrolase_6"/>
    <property type="match status" value="1"/>
</dbReference>
<dbReference type="Proteomes" id="UP000053342">
    <property type="component" value="Unassembled WGS sequence"/>
</dbReference>
<dbReference type="STRING" id="215243.A0A0D2E1M8"/>
<gene>
    <name evidence="3" type="ORF">PV06_01252</name>
</gene>
<dbReference type="Gene3D" id="3.40.50.1820">
    <property type="entry name" value="alpha/beta hydrolase"/>
    <property type="match status" value="1"/>
</dbReference>
<dbReference type="SUPFAM" id="SSF53474">
    <property type="entry name" value="alpha/beta-Hydrolases"/>
    <property type="match status" value="1"/>
</dbReference>